<dbReference type="Pfam" id="PF14052">
    <property type="entry name" value="Caps_assemb_Wzi"/>
    <property type="match status" value="1"/>
</dbReference>
<organism evidence="1 2">
    <name type="scientific">Roseivirga ehrenbergii (strain DSM 102268 / JCM 13514 / KCTC 12282 / NCIMB 14502 / KMM 6017)</name>
    <dbReference type="NCBI Taxonomy" id="279360"/>
    <lineage>
        <taxon>Bacteria</taxon>
        <taxon>Pseudomonadati</taxon>
        <taxon>Bacteroidota</taxon>
        <taxon>Cytophagia</taxon>
        <taxon>Cytophagales</taxon>
        <taxon>Roseivirgaceae</taxon>
        <taxon>Roseivirga</taxon>
    </lineage>
</organism>
<proteinExistence type="predicted"/>
<dbReference type="EMBL" id="LQZQ01000023">
    <property type="protein sequence ID" value="KYG76219.1"/>
    <property type="molecule type" value="Genomic_DNA"/>
</dbReference>
<evidence type="ECO:0000313" key="2">
    <source>
        <dbReference type="Proteomes" id="UP000075583"/>
    </source>
</evidence>
<comment type="caution">
    <text evidence="1">The sequence shown here is derived from an EMBL/GenBank/DDBJ whole genome shotgun (WGS) entry which is preliminary data.</text>
</comment>
<reference evidence="1" key="1">
    <citation type="submission" date="2016-01" db="EMBL/GenBank/DDBJ databases">
        <title>Genome sequencing of Roseivirga ehrenbergii KMM 6017.</title>
        <authorList>
            <person name="Selvaratnam C."/>
            <person name="Thevarajoo S."/>
            <person name="Goh K.M."/>
            <person name="Ee R."/>
            <person name="Chan K.-G."/>
            <person name="Chong C.S."/>
        </authorList>
    </citation>
    <scope>NUCLEOTIDE SEQUENCE [LARGE SCALE GENOMIC DNA]</scope>
    <source>
        <strain evidence="1">KMM 6017</strain>
    </source>
</reference>
<evidence type="ECO:0000313" key="1">
    <source>
        <dbReference type="EMBL" id="KYG76219.1"/>
    </source>
</evidence>
<gene>
    <name evidence="1" type="ORF">MB14_02945</name>
</gene>
<keyword evidence="2" id="KW-1185">Reference proteome</keyword>
<evidence type="ECO:0008006" key="3">
    <source>
        <dbReference type="Google" id="ProtNLM"/>
    </source>
</evidence>
<dbReference type="Gene3D" id="2.40.160.130">
    <property type="entry name" value="Capsule assembly protein Wzi"/>
    <property type="match status" value="1"/>
</dbReference>
<dbReference type="InterPro" id="IPR038636">
    <property type="entry name" value="Wzi_sf"/>
</dbReference>
<accession>A0A150XBU9</accession>
<dbReference type="AlphaFoldDB" id="A0A150XBU9"/>
<dbReference type="InterPro" id="IPR026950">
    <property type="entry name" value="Caps_assemb_Wzi"/>
</dbReference>
<protein>
    <recommendedName>
        <fullName evidence="3">Capsule assembly Wzi family protein</fullName>
    </recommendedName>
</protein>
<dbReference type="STRING" id="279360.MB14_02945"/>
<name>A0A150XBU9_ROSEK</name>
<sequence length="462" mass="52062">MLLRKLPILLSLFLGQELFGFQIPSDSIQKTHTLKLNQGLITTSSRELPFWMEGNNSNRFKKRDANFIYGGLLLNKDANKRGALDYFYGIEWLGTLSGKSNGSFIQNYIGVSYSRLLFTLGQKEEFIGYNSTLGFGNLVNGNNARPIPKFSIQTQDWFPLIKSFVSIKGYIAHGWLEANRFQRNSFLHQKYLHFKFHPKNVPVQFNFGITHNAQWGGRNGSFKQPTEIKDFMRIMIASKGGEGALETDKLNALGNHLGTWDLQIKAGISDNWSVTNYIQWLWEDGSGLKPKNWNAGVYGFSLNQINKSGIVNQLGVEIVNTTNQGGSLDGIGSGPDNFLNNGVYRSGWTYHNQVIGSPIFLILNPENTQGNTINNVITGLSLYSQGRIQNLQYTLSFRQFVNTGTKFEPLPAPTEHNSIALNTGINIKNNKLLVGSEYNWGNYSSKNWGFKVEFQKEIVLKR</sequence>
<dbReference type="Proteomes" id="UP000075583">
    <property type="component" value="Unassembled WGS sequence"/>
</dbReference>